<name>A0ABW1P0R0_9PSEU</name>
<evidence type="ECO:0000313" key="3">
    <source>
        <dbReference type="Proteomes" id="UP001596220"/>
    </source>
</evidence>
<accession>A0ABW1P0R0</accession>
<protein>
    <submittedName>
        <fullName evidence="2">DUF4037 domain-containing protein</fullName>
    </submittedName>
</protein>
<dbReference type="RefSeq" id="WP_380633622.1">
    <property type="nucleotide sequence ID" value="NZ_JBHSQO010000004.1"/>
</dbReference>
<keyword evidence="3" id="KW-1185">Reference proteome</keyword>
<dbReference type="Pfam" id="PF13228">
    <property type="entry name" value="DUF4037"/>
    <property type="match status" value="1"/>
</dbReference>
<dbReference type="EMBL" id="JBHSQO010000004">
    <property type="protein sequence ID" value="MFC6088826.1"/>
    <property type="molecule type" value="Genomic_DNA"/>
</dbReference>
<organism evidence="2 3">
    <name type="scientific">Saccharothrix lopnurensis</name>
    <dbReference type="NCBI Taxonomy" id="1670621"/>
    <lineage>
        <taxon>Bacteria</taxon>
        <taxon>Bacillati</taxon>
        <taxon>Actinomycetota</taxon>
        <taxon>Actinomycetes</taxon>
        <taxon>Pseudonocardiales</taxon>
        <taxon>Pseudonocardiaceae</taxon>
        <taxon>Saccharothrix</taxon>
    </lineage>
</organism>
<reference evidence="3" key="1">
    <citation type="journal article" date="2019" name="Int. J. Syst. Evol. Microbiol.">
        <title>The Global Catalogue of Microorganisms (GCM) 10K type strain sequencing project: providing services to taxonomists for standard genome sequencing and annotation.</title>
        <authorList>
            <consortium name="The Broad Institute Genomics Platform"/>
            <consortium name="The Broad Institute Genome Sequencing Center for Infectious Disease"/>
            <person name="Wu L."/>
            <person name="Ma J."/>
        </authorList>
    </citation>
    <scope>NUCLEOTIDE SEQUENCE [LARGE SCALE GENOMIC DNA]</scope>
    <source>
        <strain evidence="3">CGMCC 4.7246</strain>
    </source>
</reference>
<comment type="caution">
    <text evidence="2">The sequence shown here is derived from an EMBL/GenBank/DDBJ whole genome shotgun (WGS) entry which is preliminary data.</text>
</comment>
<dbReference type="InterPro" id="IPR025117">
    <property type="entry name" value="DUF4037"/>
</dbReference>
<feature type="domain" description="DUF4037" evidence="1">
    <location>
        <begin position="148"/>
        <end position="246"/>
    </location>
</feature>
<sequence>MAADRFLPGLELSERFYREAVEPLVHEHFGPVPHSAARIGSGSEVLGFDTTRSADHEWGPRLQLFLDPEDTRADDVRAALAEHLPKIFLGWPTHFATTGDGTTGDEAAGVMAPTSGPVDHRVEITDLGSWFDRQLGFDPRAGVTAADWLAAPTQRLLETTAGAVFHDGLGQLTPARAELRWYPDDVWRHVLACQWLRISQEEAFVGRCGEVGDELGSAVVAARLVRDLMRLRLLLDRRYPPYSKWLGSAFARYAELVPVLRAVLAAGNWREREEHLVVAYEHVARVCDGLGLAEPVDPAVRWYHDRPFRVLRADRFTRALAAAVTDPEVAALPLVGAVDQFVDSTDVLSHPARLRGLAFRAVAAH</sequence>
<proteinExistence type="predicted"/>
<dbReference type="Proteomes" id="UP001596220">
    <property type="component" value="Unassembled WGS sequence"/>
</dbReference>
<evidence type="ECO:0000313" key="2">
    <source>
        <dbReference type="EMBL" id="MFC6088826.1"/>
    </source>
</evidence>
<gene>
    <name evidence="2" type="ORF">ACFP3R_06030</name>
</gene>
<evidence type="ECO:0000259" key="1">
    <source>
        <dbReference type="Pfam" id="PF13228"/>
    </source>
</evidence>